<organism evidence="14 15">
    <name type="scientific">Antricoccus suffuscus</name>
    <dbReference type="NCBI Taxonomy" id="1629062"/>
    <lineage>
        <taxon>Bacteria</taxon>
        <taxon>Bacillati</taxon>
        <taxon>Actinomycetota</taxon>
        <taxon>Actinomycetes</taxon>
        <taxon>Geodermatophilales</taxon>
        <taxon>Antricoccaceae</taxon>
        <taxon>Antricoccus</taxon>
    </lineage>
</organism>
<keyword evidence="9" id="KW-0547">Nucleotide-binding</keyword>
<evidence type="ECO:0000256" key="6">
    <source>
        <dbReference type="ARBA" id="ARBA00023157"/>
    </source>
</evidence>
<dbReference type="EMBL" id="PVUE01000014">
    <property type="protein sequence ID" value="PRZ40801.1"/>
    <property type="molecule type" value="Genomic_DNA"/>
</dbReference>
<reference evidence="14 15" key="1">
    <citation type="submission" date="2018-03" db="EMBL/GenBank/DDBJ databases">
        <title>Genomic Encyclopedia of Archaeal and Bacterial Type Strains, Phase II (KMG-II): from individual species to whole genera.</title>
        <authorList>
            <person name="Goeker M."/>
        </authorList>
    </citation>
    <scope>NUCLEOTIDE SEQUENCE [LARGE SCALE GENOMIC DNA]</scope>
    <source>
        <strain evidence="14 15">DSM 100065</strain>
    </source>
</reference>
<evidence type="ECO:0000259" key="13">
    <source>
        <dbReference type="Pfam" id="PF07992"/>
    </source>
</evidence>
<protein>
    <submittedName>
        <fullName evidence="14">Mycothione reductase</fullName>
    </submittedName>
</protein>
<evidence type="ECO:0000256" key="11">
    <source>
        <dbReference type="RuleBase" id="RU003691"/>
    </source>
</evidence>
<dbReference type="InterPro" id="IPR001100">
    <property type="entry name" value="Pyr_nuc-diS_OxRdtase"/>
</dbReference>
<dbReference type="AlphaFoldDB" id="A0A2T0ZWS0"/>
<feature type="binding site" evidence="9">
    <location>
        <position position="50"/>
    </location>
    <ligand>
        <name>FAD</name>
        <dbReference type="ChEBI" id="CHEBI:57692"/>
    </ligand>
</feature>
<comment type="similarity">
    <text evidence="1 11">Belongs to the class-I pyridine nucleotide-disulfide oxidoreductase family.</text>
</comment>
<dbReference type="Gene3D" id="3.30.390.30">
    <property type="match status" value="1"/>
</dbReference>
<feature type="binding site" evidence="9">
    <location>
        <position position="310"/>
    </location>
    <ligand>
        <name>FAD</name>
        <dbReference type="ChEBI" id="CHEBI:57692"/>
    </ligand>
</feature>
<dbReference type="InterPro" id="IPR004099">
    <property type="entry name" value="Pyr_nucl-diS_OxRdtase_dimer"/>
</dbReference>
<keyword evidence="3 9" id="KW-0274">FAD</keyword>
<evidence type="ECO:0000256" key="7">
    <source>
        <dbReference type="ARBA" id="ARBA00023284"/>
    </source>
</evidence>
<dbReference type="SUPFAM" id="SSF55424">
    <property type="entry name" value="FAD/NAD-linked reductases, dimerisation (C-terminal) domain"/>
    <property type="match status" value="1"/>
</dbReference>
<name>A0A2T0ZWS0_9ACTN</name>
<keyword evidence="15" id="KW-1185">Reference proteome</keyword>
<dbReference type="Gene3D" id="3.50.50.60">
    <property type="entry name" value="FAD/NAD(P)-binding domain"/>
    <property type="match status" value="2"/>
</dbReference>
<comment type="cofactor">
    <cofactor evidence="9">
        <name>FAD</name>
        <dbReference type="ChEBI" id="CHEBI:57692"/>
    </cofactor>
    <text evidence="9">Binds 1 FAD per subunit.</text>
</comment>
<evidence type="ECO:0000256" key="4">
    <source>
        <dbReference type="ARBA" id="ARBA00023002"/>
    </source>
</evidence>
<dbReference type="GO" id="GO:0050660">
    <property type="term" value="F:flavin adenine dinucleotide binding"/>
    <property type="evidence" value="ECO:0007669"/>
    <property type="project" value="TreeGrafter"/>
</dbReference>
<dbReference type="PIRSF" id="PIRSF000350">
    <property type="entry name" value="Mercury_reductase_MerA"/>
    <property type="match status" value="1"/>
</dbReference>
<dbReference type="SUPFAM" id="SSF51905">
    <property type="entry name" value="FAD/NAD(P)-binding domain"/>
    <property type="match status" value="1"/>
</dbReference>
<feature type="domain" description="Pyridine nucleotide-disulphide oxidoreductase dimerisation" evidence="12">
    <location>
        <begin position="346"/>
        <end position="455"/>
    </location>
</feature>
<evidence type="ECO:0000256" key="5">
    <source>
        <dbReference type="ARBA" id="ARBA00023027"/>
    </source>
</evidence>
<dbReference type="Pfam" id="PF02852">
    <property type="entry name" value="Pyr_redox_dim"/>
    <property type="match status" value="1"/>
</dbReference>
<gene>
    <name evidence="14" type="ORF">CLV47_11498</name>
</gene>
<dbReference type="InterPro" id="IPR012999">
    <property type="entry name" value="Pyr_OxRdtase_I_AS"/>
</dbReference>
<evidence type="ECO:0000313" key="15">
    <source>
        <dbReference type="Proteomes" id="UP000237752"/>
    </source>
</evidence>
<feature type="domain" description="FAD/NAD(P)-binding" evidence="13">
    <location>
        <begin position="7"/>
        <end position="325"/>
    </location>
</feature>
<sequence length="464" mass="50543">MSQRHHDLVIIGTGSGNSIIGPEFDDLDIAIMERGVFGGTCLNVGCIPTKMFVYPSDIAEEAAHADRLGLSFTAPQVHWREIRDRIFGRIDQIPPAGEKYRRESPNVTVYAGTARFVGDKTLDTGTGDTVTADRIVIAAGGRPRLLDIEGLDKADPTRGVHTNDTVMRLDELPERMIIIGGGYIGAEFAHVFDALGTEVTWLVRRDAVLRFEDETVSESFTALAQDRFDLRLNASPHKAVYDGAAWTLSCTSDDGDFDVSAPVVLLAIGREPNTDLLDVAAGGIATHPDGRIVVDEFQRTNVEGVYALGDISSDYELKHVANREAKTVKYNLAHSDAPQATDHRVVPHAVFANPQIASFGKTEQELREVGTPYLVKVQKYGDVAYGWAMEDEVGLVKVLADPGTRRLLGAHLMGYQASSLIQPLIQAAQFEQTVDAVAAEPYWIHPALSEVIENALLGLDEPNS</sequence>
<evidence type="ECO:0000256" key="2">
    <source>
        <dbReference type="ARBA" id="ARBA00022630"/>
    </source>
</evidence>
<accession>A0A2T0ZWS0</accession>
<dbReference type="NCBIfam" id="NF005884">
    <property type="entry name" value="PRK07846.1"/>
    <property type="match status" value="1"/>
</dbReference>
<dbReference type="InterPro" id="IPR023753">
    <property type="entry name" value="FAD/NAD-binding_dom"/>
</dbReference>
<keyword evidence="2 11" id="KW-0285">Flavoprotein</keyword>
<keyword evidence="4 11" id="KW-0560">Oxidoreductase</keyword>
<evidence type="ECO:0000256" key="9">
    <source>
        <dbReference type="PIRSR" id="PIRSR000350-3"/>
    </source>
</evidence>
<keyword evidence="5 9" id="KW-0520">NAD</keyword>
<dbReference type="Proteomes" id="UP000237752">
    <property type="component" value="Unassembled WGS sequence"/>
</dbReference>
<evidence type="ECO:0000256" key="3">
    <source>
        <dbReference type="ARBA" id="ARBA00022827"/>
    </source>
</evidence>
<dbReference type="InterPro" id="IPR050151">
    <property type="entry name" value="Class-I_Pyr_Nuc-Dis_Oxidored"/>
</dbReference>
<keyword evidence="6" id="KW-1015">Disulfide bond</keyword>
<comment type="caution">
    <text evidence="14">The sequence shown here is derived from an EMBL/GenBank/DDBJ whole genome shotgun (WGS) entry which is preliminary data.</text>
</comment>
<feature type="disulfide bond" description="Redox-active" evidence="10">
    <location>
        <begin position="41"/>
        <end position="46"/>
    </location>
</feature>
<dbReference type="InterPro" id="IPR016156">
    <property type="entry name" value="FAD/NAD-linked_Rdtase_dimer_sf"/>
</dbReference>
<feature type="binding site" evidence="9">
    <location>
        <position position="269"/>
    </location>
    <ligand>
        <name>NAD(+)</name>
        <dbReference type="ChEBI" id="CHEBI:57540"/>
    </ligand>
</feature>
<evidence type="ECO:0000313" key="14">
    <source>
        <dbReference type="EMBL" id="PRZ40801.1"/>
    </source>
</evidence>
<dbReference type="OrthoDB" id="9800167at2"/>
<evidence type="ECO:0000256" key="8">
    <source>
        <dbReference type="PIRSR" id="PIRSR000350-2"/>
    </source>
</evidence>
<dbReference type="PRINTS" id="PR00411">
    <property type="entry name" value="PNDRDTASEI"/>
</dbReference>
<dbReference type="PANTHER" id="PTHR22912">
    <property type="entry name" value="DISULFIDE OXIDOREDUCTASE"/>
    <property type="match status" value="1"/>
</dbReference>
<proteinExistence type="inferred from homology"/>
<feature type="binding site" evidence="9">
    <location>
        <begin position="180"/>
        <end position="187"/>
    </location>
    <ligand>
        <name>NAD(+)</name>
        <dbReference type="ChEBI" id="CHEBI:57540"/>
    </ligand>
</feature>
<dbReference type="RefSeq" id="WP_106349974.1">
    <property type="nucleotide sequence ID" value="NZ_PVUE01000014.1"/>
</dbReference>
<feature type="active site" description="Proton acceptor" evidence="8">
    <location>
        <position position="445"/>
    </location>
</feature>
<dbReference type="InterPro" id="IPR036188">
    <property type="entry name" value="FAD/NAD-bd_sf"/>
</dbReference>
<evidence type="ECO:0000259" key="12">
    <source>
        <dbReference type="Pfam" id="PF02852"/>
    </source>
</evidence>
<evidence type="ECO:0000256" key="1">
    <source>
        <dbReference type="ARBA" id="ARBA00007532"/>
    </source>
</evidence>
<dbReference type="Pfam" id="PF07992">
    <property type="entry name" value="Pyr_redox_2"/>
    <property type="match status" value="1"/>
</dbReference>
<dbReference type="PROSITE" id="PS00076">
    <property type="entry name" value="PYRIDINE_REDOX_1"/>
    <property type="match status" value="1"/>
</dbReference>
<evidence type="ECO:0000256" key="10">
    <source>
        <dbReference type="PIRSR" id="PIRSR000350-4"/>
    </source>
</evidence>
<dbReference type="PRINTS" id="PR00368">
    <property type="entry name" value="FADPNR"/>
</dbReference>
<dbReference type="PANTHER" id="PTHR22912:SF217">
    <property type="entry name" value="DIHYDROLIPOYL DEHYDROGENASE"/>
    <property type="match status" value="1"/>
</dbReference>
<dbReference type="GO" id="GO:0004148">
    <property type="term" value="F:dihydrolipoyl dehydrogenase (NADH) activity"/>
    <property type="evidence" value="ECO:0007669"/>
    <property type="project" value="TreeGrafter"/>
</dbReference>
<dbReference type="GO" id="GO:0006103">
    <property type="term" value="P:2-oxoglutarate metabolic process"/>
    <property type="evidence" value="ECO:0007669"/>
    <property type="project" value="TreeGrafter"/>
</dbReference>
<keyword evidence="7 11" id="KW-0676">Redox-active center</keyword>